<reference evidence="4" key="1">
    <citation type="journal article" date="2019" name="Int. J. Syst. Evol. Microbiol.">
        <title>The Global Catalogue of Microorganisms (GCM) 10K type strain sequencing project: providing services to taxonomists for standard genome sequencing and annotation.</title>
        <authorList>
            <consortium name="The Broad Institute Genomics Platform"/>
            <consortium name="The Broad Institute Genome Sequencing Center for Infectious Disease"/>
            <person name="Wu L."/>
            <person name="Ma J."/>
        </authorList>
    </citation>
    <scope>NUCLEOTIDE SEQUENCE [LARGE SCALE GENOMIC DNA]</scope>
    <source>
        <strain evidence="4">CGMCC 4.7382</strain>
    </source>
</reference>
<evidence type="ECO:0000313" key="3">
    <source>
        <dbReference type="EMBL" id="MFC7326294.1"/>
    </source>
</evidence>
<dbReference type="CDD" id="cd00093">
    <property type="entry name" value="HTH_XRE"/>
    <property type="match status" value="1"/>
</dbReference>
<comment type="caution">
    <text evidence="3">The sequence shown here is derived from an EMBL/GenBank/DDBJ whole genome shotgun (WGS) entry which is preliminary data.</text>
</comment>
<sequence length="92" mass="10212">MADTRDTGTQRRTKAGVAGETIYNRIAVLRTERGISRRQLAEALGVHYQTVGYLERGEYSPSLHLALRIAAYFEVPVEVVFSTAPFPRIGST</sequence>
<dbReference type="PANTHER" id="PTHR46558">
    <property type="entry name" value="TRACRIPTIONAL REGULATORY PROTEIN-RELATED-RELATED"/>
    <property type="match status" value="1"/>
</dbReference>
<dbReference type="EMBL" id="JBHTBH010000001">
    <property type="protein sequence ID" value="MFC7326294.1"/>
    <property type="molecule type" value="Genomic_DNA"/>
</dbReference>
<keyword evidence="4" id="KW-1185">Reference proteome</keyword>
<feature type="domain" description="HTH cro/C1-type" evidence="2">
    <location>
        <begin position="26"/>
        <end position="80"/>
    </location>
</feature>
<evidence type="ECO:0000256" key="1">
    <source>
        <dbReference type="ARBA" id="ARBA00023125"/>
    </source>
</evidence>
<dbReference type="InterPro" id="IPR010982">
    <property type="entry name" value="Lambda_DNA-bd_dom_sf"/>
</dbReference>
<gene>
    <name evidence="3" type="ORF">ACFQRF_00955</name>
</gene>
<dbReference type="InterPro" id="IPR001387">
    <property type="entry name" value="Cro/C1-type_HTH"/>
</dbReference>
<dbReference type="Gene3D" id="1.10.260.40">
    <property type="entry name" value="lambda repressor-like DNA-binding domains"/>
    <property type="match status" value="1"/>
</dbReference>
<dbReference type="RefSeq" id="WP_379868064.1">
    <property type="nucleotide sequence ID" value="NZ_JBHTBH010000001.1"/>
</dbReference>
<dbReference type="PANTHER" id="PTHR46558:SF4">
    <property type="entry name" value="DNA-BIDING PHAGE PROTEIN"/>
    <property type="match status" value="1"/>
</dbReference>
<proteinExistence type="predicted"/>
<evidence type="ECO:0000259" key="2">
    <source>
        <dbReference type="PROSITE" id="PS50943"/>
    </source>
</evidence>
<keyword evidence="1" id="KW-0238">DNA-binding</keyword>
<protein>
    <submittedName>
        <fullName evidence="3">Helix-turn-helix transcriptional regulator</fullName>
    </submittedName>
</protein>
<dbReference type="PROSITE" id="PS50943">
    <property type="entry name" value="HTH_CROC1"/>
    <property type="match status" value="1"/>
</dbReference>
<organism evidence="3 4">
    <name type="scientific">Marinactinospora rubrisoli</name>
    <dbReference type="NCBI Taxonomy" id="2715399"/>
    <lineage>
        <taxon>Bacteria</taxon>
        <taxon>Bacillati</taxon>
        <taxon>Actinomycetota</taxon>
        <taxon>Actinomycetes</taxon>
        <taxon>Streptosporangiales</taxon>
        <taxon>Nocardiopsidaceae</taxon>
        <taxon>Marinactinospora</taxon>
    </lineage>
</organism>
<dbReference type="SMART" id="SM00530">
    <property type="entry name" value="HTH_XRE"/>
    <property type="match status" value="1"/>
</dbReference>
<accession>A0ABW2K8I1</accession>
<evidence type="ECO:0000313" key="4">
    <source>
        <dbReference type="Proteomes" id="UP001596540"/>
    </source>
</evidence>
<name>A0ABW2K8I1_9ACTN</name>
<dbReference type="Proteomes" id="UP001596540">
    <property type="component" value="Unassembled WGS sequence"/>
</dbReference>
<dbReference type="SUPFAM" id="SSF47413">
    <property type="entry name" value="lambda repressor-like DNA-binding domains"/>
    <property type="match status" value="1"/>
</dbReference>
<dbReference type="Pfam" id="PF01381">
    <property type="entry name" value="HTH_3"/>
    <property type="match status" value="1"/>
</dbReference>